<dbReference type="GO" id="GO:0005875">
    <property type="term" value="C:microtubule associated complex"/>
    <property type="evidence" value="ECO:0007669"/>
    <property type="project" value="TreeGrafter"/>
</dbReference>
<keyword evidence="5" id="KW-0175">Coiled coil</keyword>
<dbReference type="PRINTS" id="PR00380">
    <property type="entry name" value="KINESINHEAVY"/>
</dbReference>
<dbReference type="GO" id="GO:0007018">
    <property type="term" value="P:microtubule-based movement"/>
    <property type="evidence" value="ECO:0007669"/>
    <property type="project" value="InterPro"/>
</dbReference>
<dbReference type="InParanoid" id="B7G0G1"/>
<dbReference type="AlphaFoldDB" id="B7G0G1"/>
<dbReference type="HOGENOM" id="CLU_309401_0_0_1"/>
<keyword evidence="4 6" id="KW-0067">ATP-binding</keyword>
<dbReference type="GO" id="GO:0005524">
    <property type="term" value="F:ATP binding"/>
    <property type="evidence" value="ECO:0007669"/>
    <property type="project" value="UniProtKB-UniRule"/>
</dbReference>
<dbReference type="GO" id="GO:0008017">
    <property type="term" value="F:microtubule binding"/>
    <property type="evidence" value="ECO:0007669"/>
    <property type="project" value="InterPro"/>
</dbReference>
<evidence type="ECO:0000313" key="8">
    <source>
        <dbReference type="EMBL" id="EEC47878.1"/>
    </source>
</evidence>
<evidence type="ECO:0000256" key="6">
    <source>
        <dbReference type="PROSITE-ProRule" id="PRU00283"/>
    </source>
</evidence>
<protein>
    <submittedName>
        <fullName evidence="8">Kinesin family-like protein</fullName>
    </submittedName>
</protein>
<evidence type="ECO:0000313" key="9">
    <source>
        <dbReference type="Proteomes" id="UP000000759"/>
    </source>
</evidence>
<keyword evidence="3 6" id="KW-0547">Nucleotide-binding</keyword>
<dbReference type="Proteomes" id="UP000000759">
    <property type="component" value="Chromosome 9"/>
</dbReference>
<dbReference type="PROSITE" id="PS50067">
    <property type="entry name" value="KINESIN_MOTOR_2"/>
    <property type="match status" value="1"/>
</dbReference>
<dbReference type="Pfam" id="PF00225">
    <property type="entry name" value="Kinesin"/>
    <property type="match status" value="1"/>
</dbReference>
<name>B7G0G1_PHATC</name>
<dbReference type="PANTHER" id="PTHR47969:SF15">
    <property type="entry name" value="CHROMOSOME-ASSOCIATED KINESIN KIF4A-RELATED"/>
    <property type="match status" value="1"/>
</dbReference>
<dbReference type="OrthoDB" id="3176171at2759"/>
<dbReference type="Gene3D" id="3.40.850.10">
    <property type="entry name" value="Kinesin motor domain"/>
    <property type="match status" value="1"/>
</dbReference>
<dbReference type="InterPro" id="IPR027640">
    <property type="entry name" value="Kinesin-like_fam"/>
</dbReference>
<gene>
    <name evidence="8" type="primary">Pt-KIF3</name>
    <name evidence="8" type="ORF">PHATRDRAFT_46207</name>
</gene>
<evidence type="ECO:0000256" key="3">
    <source>
        <dbReference type="ARBA" id="ARBA00022741"/>
    </source>
</evidence>
<feature type="domain" description="Kinesin motor" evidence="7">
    <location>
        <begin position="70"/>
        <end position="495"/>
    </location>
</feature>
<dbReference type="PaxDb" id="2850-Phatr46207"/>
<evidence type="ECO:0000256" key="4">
    <source>
        <dbReference type="ARBA" id="ARBA00022840"/>
    </source>
</evidence>
<dbReference type="GO" id="GO:0051231">
    <property type="term" value="P:spindle elongation"/>
    <property type="evidence" value="ECO:0007669"/>
    <property type="project" value="TreeGrafter"/>
</dbReference>
<reference evidence="9" key="2">
    <citation type="submission" date="2008-08" db="EMBL/GenBank/DDBJ databases">
        <authorList>
            <consortium name="Diatom Consortium"/>
            <person name="Grigoriev I."/>
            <person name="Grimwood J."/>
            <person name="Kuo A."/>
            <person name="Otillar R.P."/>
            <person name="Salamov A."/>
            <person name="Detter J.C."/>
            <person name="Lindquist E."/>
            <person name="Shapiro H."/>
            <person name="Lucas S."/>
            <person name="Glavina del Rio T."/>
            <person name="Pitluck S."/>
            <person name="Rokhsar D."/>
            <person name="Bowler C."/>
        </authorList>
    </citation>
    <scope>GENOME REANNOTATION</scope>
    <source>
        <strain evidence="9">CCAP 1055/1</strain>
    </source>
</reference>
<dbReference type="InterPro" id="IPR027417">
    <property type="entry name" value="P-loop_NTPase"/>
</dbReference>
<evidence type="ECO:0000256" key="2">
    <source>
        <dbReference type="ARBA" id="ARBA00022490"/>
    </source>
</evidence>
<dbReference type="InterPro" id="IPR036961">
    <property type="entry name" value="Kinesin_motor_dom_sf"/>
</dbReference>
<dbReference type="GO" id="GO:0007052">
    <property type="term" value="P:mitotic spindle organization"/>
    <property type="evidence" value="ECO:0007669"/>
    <property type="project" value="TreeGrafter"/>
</dbReference>
<accession>B7G0G1</accession>
<dbReference type="STRING" id="556484.B7G0G1"/>
<dbReference type="RefSeq" id="XP_002180470.1">
    <property type="nucleotide sequence ID" value="XM_002180434.1"/>
</dbReference>
<dbReference type="SMART" id="SM00129">
    <property type="entry name" value="KISc"/>
    <property type="match status" value="1"/>
</dbReference>
<feature type="binding site" evidence="6">
    <location>
        <begin position="235"/>
        <end position="242"/>
    </location>
    <ligand>
        <name>ATP</name>
        <dbReference type="ChEBI" id="CHEBI:30616"/>
    </ligand>
</feature>
<dbReference type="EMBL" id="CM000612">
    <property type="protein sequence ID" value="EEC47878.1"/>
    <property type="molecule type" value="Genomic_DNA"/>
</dbReference>
<keyword evidence="9" id="KW-1185">Reference proteome</keyword>
<dbReference type="GeneID" id="7201280"/>
<comment type="subcellular location">
    <subcellularLocation>
        <location evidence="1">Cytoplasm</location>
    </subcellularLocation>
</comment>
<organism evidence="8 9">
    <name type="scientific">Phaeodactylum tricornutum (strain CCAP 1055/1)</name>
    <dbReference type="NCBI Taxonomy" id="556484"/>
    <lineage>
        <taxon>Eukaryota</taxon>
        <taxon>Sar</taxon>
        <taxon>Stramenopiles</taxon>
        <taxon>Ochrophyta</taxon>
        <taxon>Bacillariophyta</taxon>
        <taxon>Bacillariophyceae</taxon>
        <taxon>Bacillariophycidae</taxon>
        <taxon>Naviculales</taxon>
        <taxon>Phaeodactylaceae</taxon>
        <taxon>Phaeodactylum</taxon>
    </lineage>
</organism>
<evidence type="ECO:0000256" key="5">
    <source>
        <dbReference type="ARBA" id="ARBA00023054"/>
    </source>
</evidence>
<proteinExistence type="inferred from homology"/>
<keyword evidence="2" id="KW-0963">Cytoplasm</keyword>
<dbReference type="KEGG" id="pti:PHATRDRAFT_46207"/>
<keyword evidence="6" id="KW-0505">Motor protein</keyword>
<sequence length="953" mass="105645">MVGECSAGLRFHNPHTISSLPPFQGRLSKLFRLKNRPSKLLPKMSSRLALVTNDDDAPVNSFADTSRSGNVHVIARIRPFHQIEIDNGCQTSVFAVGKPTELNAKAERAARLGITEKDANAPLSLGGASSIDSDDLLLDELLDENCTYTENSAHTSSMEESITNEPIDTDVKQPAEVASKFLIVRQSKNRKLTETLFEFDAVLAPDATQVDVYNSVKGPVQNILRGCKTTVVACGQAATGKSYTVIGPAGSKSQEDSAKLTEHDGLILRTVHDLYDAKQTFAKNGKDLAIELTYIEIHNDKIRDLLADNNHAMRLMDQGSDSGVHVKGIEVATVESIPQIHALLYDAALRRKTAPLKQNRHSSRSHAICTVTTMVKPLDNSSQACVGKLTLVDLPSSERIKETGVKGERRQEAIQNNKDLFTLGKVVLSLSEKSKHRFHWTQKHVPFRDSKLTRLLRDSLGGNCCTLLLACVSPADIHAADSLKTLQYAERVTAIRSASELNDKQPESEDNTSSSFDVQSVTPLSVGSFVDSQVPDDVQMLSAKLDMCNDMLEKLEAKSFDRESRLRASNENVCRIDQLYGELDGLFAKVDACNEKLWKLETHTFEEETSIGIDSAGSFEDIRPANMLLLSHEVDDLLLRLNSCSEQLRHLDLCSCSITVMDKVVDIGQATSANTSCKIIAELDGSDHTLTDLATFEVFDALESNFITEERNDDHEFVSSNVAPEKDSLMTGIPGLEKEHTTFSDTEDEVQVNDTNQKFEQTVRVVLSEKKDGVSPELHHIQQAQKASECHCEFSVFATNPEHAEFYLPKLAISCECGKEQSVSLVTGTEPSALENILRSWQVMFLHSLSISDAVSFVYSYKHQAAEMAKELFHWRTTRNMTSFRPSLCAVALHVWNRTCQTVIKSIFEQQATGIKKLDRPDLLQVRLATATRKVLMEQRYQKIECIEISGLS</sequence>
<evidence type="ECO:0000259" key="7">
    <source>
        <dbReference type="PROSITE" id="PS50067"/>
    </source>
</evidence>
<evidence type="ECO:0000256" key="1">
    <source>
        <dbReference type="ARBA" id="ARBA00004496"/>
    </source>
</evidence>
<comment type="similarity">
    <text evidence="6">Belongs to the TRAFAC class myosin-kinesin ATPase superfamily. Kinesin family.</text>
</comment>
<dbReference type="GO" id="GO:0005737">
    <property type="term" value="C:cytoplasm"/>
    <property type="evidence" value="ECO:0007669"/>
    <property type="project" value="UniProtKB-SubCell"/>
</dbReference>
<dbReference type="eggNOG" id="KOG0243">
    <property type="taxonomic scope" value="Eukaryota"/>
</dbReference>
<dbReference type="GO" id="GO:0003777">
    <property type="term" value="F:microtubule motor activity"/>
    <property type="evidence" value="ECO:0007669"/>
    <property type="project" value="InterPro"/>
</dbReference>
<reference evidence="8 9" key="1">
    <citation type="journal article" date="2008" name="Nature">
        <title>The Phaeodactylum genome reveals the evolutionary history of diatom genomes.</title>
        <authorList>
            <person name="Bowler C."/>
            <person name="Allen A.E."/>
            <person name="Badger J.H."/>
            <person name="Grimwood J."/>
            <person name="Jabbari K."/>
            <person name="Kuo A."/>
            <person name="Maheswari U."/>
            <person name="Martens C."/>
            <person name="Maumus F."/>
            <person name="Otillar R.P."/>
            <person name="Rayko E."/>
            <person name="Salamov A."/>
            <person name="Vandepoele K."/>
            <person name="Beszteri B."/>
            <person name="Gruber A."/>
            <person name="Heijde M."/>
            <person name="Katinka M."/>
            <person name="Mock T."/>
            <person name="Valentin K."/>
            <person name="Verret F."/>
            <person name="Berges J.A."/>
            <person name="Brownlee C."/>
            <person name="Cadoret J.P."/>
            <person name="Chiovitti A."/>
            <person name="Choi C.J."/>
            <person name="Coesel S."/>
            <person name="De Martino A."/>
            <person name="Detter J.C."/>
            <person name="Durkin C."/>
            <person name="Falciatore A."/>
            <person name="Fournet J."/>
            <person name="Haruta M."/>
            <person name="Huysman M.J."/>
            <person name="Jenkins B.D."/>
            <person name="Jiroutova K."/>
            <person name="Jorgensen R.E."/>
            <person name="Joubert Y."/>
            <person name="Kaplan A."/>
            <person name="Kroger N."/>
            <person name="Kroth P.G."/>
            <person name="La Roche J."/>
            <person name="Lindquist E."/>
            <person name="Lommer M."/>
            <person name="Martin-Jezequel V."/>
            <person name="Lopez P.J."/>
            <person name="Lucas S."/>
            <person name="Mangogna M."/>
            <person name="McGinnis K."/>
            <person name="Medlin L.K."/>
            <person name="Montsant A."/>
            <person name="Oudot-Le Secq M.P."/>
            <person name="Napoli C."/>
            <person name="Obornik M."/>
            <person name="Parker M.S."/>
            <person name="Petit J.L."/>
            <person name="Porcel B.M."/>
            <person name="Poulsen N."/>
            <person name="Robison M."/>
            <person name="Rychlewski L."/>
            <person name="Rynearson T.A."/>
            <person name="Schmutz J."/>
            <person name="Shapiro H."/>
            <person name="Siaut M."/>
            <person name="Stanley M."/>
            <person name="Sussman M.R."/>
            <person name="Taylor A.R."/>
            <person name="Vardi A."/>
            <person name="von Dassow P."/>
            <person name="Vyverman W."/>
            <person name="Willis A."/>
            <person name="Wyrwicz L.S."/>
            <person name="Rokhsar D.S."/>
            <person name="Weissenbach J."/>
            <person name="Armbrust E.V."/>
            <person name="Green B.R."/>
            <person name="Van de Peer Y."/>
            <person name="Grigoriev I.V."/>
        </authorList>
    </citation>
    <scope>NUCLEOTIDE SEQUENCE [LARGE SCALE GENOMIC DNA]</scope>
    <source>
        <strain evidence="8 9">CCAP 1055/1</strain>
    </source>
</reference>
<dbReference type="SUPFAM" id="SSF52540">
    <property type="entry name" value="P-loop containing nucleoside triphosphate hydrolases"/>
    <property type="match status" value="1"/>
</dbReference>
<dbReference type="InterPro" id="IPR001752">
    <property type="entry name" value="Kinesin_motor_dom"/>
</dbReference>
<dbReference type="PANTHER" id="PTHR47969">
    <property type="entry name" value="CHROMOSOME-ASSOCIATED KINESIN KIF4A-RELATED"/>
    <property type="match status" value="1"/>
</dbReference>